<dbReference type="PROSITE" id="PS52016">
    <property type="entry name" value="TONB_DEPENDENT_REC_3"/>
    <property type="match status" value="1"/>
</dbReference>
<dbReference type="InterPro" id="IPR023996">
    <property type="entry name" value="TonB-dep_OMP_SusC/RagA"/>
</dbReference>
<keyword evidence="4" id="KW-1185">Reference proteome</keyword>
<dbReference type="InterPro" id="IPR037066">
    <property type="entry name" value="Plug_dom_sf"/>
</dbReference>
<dbReference type="Pfam" id="PF07715">
    <property type="entry name" value="Plug"/>
    <property type="match status" value="1"/>
</dbReference>
<proteinExistence type="inferred from homology"/>
<dbReference type="Pfam" id="PF13715">
    <property type="entry name" value="CarbopepD_reg_2"/>
    <property type="match status" value="1"/>
</dbReference>
<dbReference type="NCBIfam" id="TIGR04057">
    <property type="entry name" value="SusC_RagA_signa"/>
    <property type="match status" value="1"/>
</dbReference>
<evidence type="ECO:0000256" key="1">
    <source>
        <dbReference type="PROSITE-ProRule" id="PRU01360"/>
    </source>
</evidence>
<keyword evidence="1" id="KW-0812">Transmembrane</keyword>
<dbReference type="InterPro" id="IPR023997">
    <property type="entry name" value="TonB-dep_OMP_SusC/RagA_CS"/>
</dbReference>
<comment type="caution">
    <text evidence="3">The sequence shown here is derived from an EMBL/GenBank/DDBJ whole genome shotgun (WGS) entry which is preliminary data.</text>
</comment>
<dbReference type="InterPro" id="IPR039426">
    <property type="entry name" value="TonB-dep_rcpt-like"/>
</dbReference>
<comment type="similarity">
    <text evidence="1">Belongs to the TonB-dependent receptor family.</text>
</comment>
<keyword evidence="1" id="KW-0813">Transport</keyword>
<evidence type="ECO:0000259" key="2">
    <source>
        <dbReference type="Pfam" id="PF07715"/>
    </source>
</evidence>
<evidence type="ECO:0000313" key="4">
    <source>
        <dbReference type="Proteomes" id="UP001303899"/>
    </source>
</evidence>
<dbReference type="InterPro" id="IPR012910">
    <property type="entry name" value="Plug_dom"/>
</dbReference>
<gene>
    <name evidence="3" type="ORF">VB776_01250</name>
</gene>
<organism evidence="3 4">
    <name type="scientific">Arcicella gelida</name>
    <dbReference type="NCBI Taxonomy" id="2984195"/>
    <lineage>
        <taxon>Bacteria</taxon>
        <taxon>Pseudomonadati</taxon>
        <taxon>Bacteroidota</taxon>
        <taxon>Cytophagia</taxon>
        <taxon>Cytophagales</taxon>
        <taxon>Flectobacillaceae</taxon>
        <taxon>Arcicella</taxon>
    </lineage>
</organism>
<sequence length="1118" mass="122043">MKIHLLPSMRCSKYLFVAIFLLILNVIGSIHAQANSFDETRLTLRVDKMNILQVFKEIEKKTAYKFTYNDAFLNDKMRVTMSMENRSLTEILAFLSKEVNLEFKQVKKHIHVIASNDRKTSFLGGESVQSIKVAGFPVKGKLTTAENGEAIAGASVLIKGTSKGTVTNALGEFSLEVDNEATVLVFSSIGYISKEVAVAGRKLINVNLLSDVKALDEVVVVGYGTQKAKDLTGSVGIVKIEDAKKTATYDVAKLLQGQVPGVTVQSSGEPGGFVNIKIRGIGSLTNNNPLFVIDGVLVDNPYDFSTNDIESISVLKDASAGAIYGSRGMNGVVIITTKKGKAGPMKVDYNAYAGVQNIAKTISVMDRVGYQNVVSAAELNAGLTIAPANDPTNPAYISNVNTNWQKEGLKTGYIQDHNLSFSGGSETIKASASLGFFNNSSTVTGPQNYKRYTFNGNISGKKGIFSFGAKIAYTNSEKIGAENTREHAVFGGAVTSLLTAIPTMSVYDENRLGGFGGADKNTQRAITLNVIGMNSLLKGTDTRNRFLGSVFGELELLKNLKYKLQLSADRIDTRYLFFEPKYDLGFYYLTPNAYLFEKRENNLTTLAENTLNYSHEFGKHKIEALAGYTFQQGVYSRTEASAKGLVEPYVLNMNTAVNTANGKSVTGWDSKATLSSVLARLNYNYADKYLLTVNYRRDGSSKFRSENRYGNFASVGLAWNVHNDIELPEAISSLKLRGGYGALGNQNVGDYLTDTYINTNTGYVFGGVLAPGAIRTQVVDPSIRWESKRTTNAAMELGLFRDRVSFSVEYFDNRSYDVLANIPIPTSVGATNGSILTNAASLSNSGLEFTASYRQQTGDFKYSISANFHTLSNKVLALGGTNNPIYGAASKTEVGQPIGQIFGYVSEGIFQNADDVKNHATQTNAAPGDIKFKDLNGDKVITSDDRTYLGNTIPTFYFGTNFNASYKNFDFSAFFQGSGGNKIYNGMYRDLMGLQYSNGSTDALNYWTPTNTNTNVPRPIIGDPNSNGRDSDRFVENGTYVRLQNAQLGYTLPTSIINKLKVSRVRFYVSGQNIFLISSFRGFEPDFMGESDGLFSRGYYNGSYPNPRAVLLGVQVGF</sequence>
<keyword evidence="3" id="KW-0675">Receptor</keyword>
<dbReference type="Gene3D" id="2.170.130.10">
    <property type="entry name" value="TonB-dependent receptor, plug domain"/>
    <property type="match status" value="1"/>
</dbReference>
<feature type="domain" description="TonB-dependent receptor plug" evidence="2">
    <location>
        <begin position="228"/>
        <end position="332"/>
    </location>
</feature>
<protein>
    <submittedName>
        <fullName evidence="3">TonB-dependent receptor</fullName>
    </submittedName>
</protein>
<dbReference type="SUPFAM" id="SSF49464">
    <property type="entry name" value="Carboxypeptidase regulatory domain-like"/>
    <property type="match status" value="1"/>
</dbReference>
<dbReference type="RefSeq" id="WP_323325229.1">
    <property type="nucleotide sequence ID" value="NZ_JAYGIL010000002.1"/>
</dbReference>
<dbReference type="NCBIfam" id="TIGR04056">
    <property type="entry name" value="OMP_RagA_SusC"/>
    <property type="match status" value="1"/>
</dbReference>
<reference evidence="3 4" key="1">
    <citation type="submission" date="2023-12" db="EMBL/GenBank/DDBJ databases">
        <title>Novel species of the genus Arcicella isolated from rivers.</title>
        <authorList>
            <person name="Lu H."/>
        </authorList>
    </citation>
    <scope>NUCLEOTIDE SEQUENCE [LARGE SCALE GENOMIC DNA]</scope>
    <source>
        <strain evidence="3 4">DC2W</strain>
    </source>
</reference>
<keyword evidence="1" id="KW-1134">Transmembrane beta strand</keyword>
<name>A0ABU5RZ80_9BACT</name>
<accession>A0ABU5RZ80</accession>
<dbReference type="InterPro" id="IPR008969">
    <property type="entry name" value="CarboxyPept-like_regulatory"/>
</dbReference>
<dbReference type="EMBL" id="JAYGIL010000002">
    <property type="protein sequence ID" value="MEA5401521.1"/>
    <property type="molecule type" value="Genomic_DNA"/>
</dbReference>
<keyword evidence="1" id="KW-0998">Cell outer membrane</keyword>
<dbReference type="Gene3D" id="3.55.50.30">
    <property type="match status" value="1"/>
</dbReference>
<comment type="subcellular location">
    <subcellularLocation>
        <location evidence="1">Cell outer membrane</location>
        <topology evidence="1">Multi-pass membrane protein</topology>
    </subcellularLocation>
</comment>
<keyword evidence="1" id="KW-0472">Membrane</keyword>
<dbReference type="SUPFAM" id="SSF56935">
    <property type="entry name" value="Porins"/>
    <property type="match status" value="1"/>
</dbReference>
<dbReference type="Proteomes" id="UP001303899">
    <property type="component" value="Unassembled WGS sequence"/>
</dbReference>
<evidence type="ECO:0000313" key="3">
    <source>
        <dbReference type="EMBL" id="MEA5401521.1"/>
    </source>
</evidence>
<dbReference type="Gene3D" id="2.60.40.1120">
    <property type="entry name" value="Carboxypeptidase-like, regulatory domain"/>
    <property type="match status" value="1"/>
</dbReference>